<evidence type="ECO:0000313" key="11">
    <source>
        <dbReference type="EMBL" id="KAK2110297.1"/>
    </source>
</evidence>
<gene>
    <name evidence="11" type="primary">LAMA5_3</name>
    <name evidence="11" type="ORF">P7K49_010043</name>
</gene>
<feature type="disulfide bond" evidence="8">
    <location>
        <begin position="108"/>
        <end position="120"/>
    </location>
</feature>
<evidence type="ECO:0000259" key="10">
    <source>
        <dbReference type="PROSITE" id="PS51115"/>
    </source>
</evidence>
<comment type="caution">
    <text evidence="8">Lacks conserved residue(s) required for the propagation of feature annotation.</text>
</comment>
<evidence type="ECO:0000256" key="8">
    <source>
        <dbReference type="PROSITE-ProRule" id="PRU00460"/>
    </source>
</evidence>
<evidence type="ECO:0000256" key="3">
    <source>
        <dbReference type="ARBA" id="ARBA00022729"/>
    </source>
</evidence>
<dbReference type="SMART" id="SM00180">
    <property type="entry name" value="EGF_Lam"/>
    <property type="match status" value="3"/>
</dbReference>
<keyword evidence="6" id="KW-0325">Glycoprotein</keyword>
<evidence type="ECO:0000256" key="1">
    <source>
        <dbReference type="ARBA" id="ARBA00004498"/>
    </source>
</evidence>
<feature type="domain" description="Laminin EGF-like" evidence="9">
    <location>
        <begin position="108"/>
        <end position="158"/>
    </location>
</feature>
<dbReference type="PANTHER" id="PTHR10574">
    <property type="entry name" value="NETRIN/LAMININ-RELATED"/>
    <property type="match status" value="1"/>
</dbReference>
<evidence type="ECO:0000256" key="7">
    <source>
        <dbReference type="ARBA" id="ARBA00023292"/>
    </source>
</evidence>
<feature type="domain" description="Laminin EGF-like" evidence="9">
    <location>
        <begin position="59"/>
        <end position="107"/>
    </location>
</feature>
<accession>A0ABQ9VLN7</accession>
<evidence type="ECO:0000259" key="9">
    <source>
        <dbReference type="PROSITE" id="PS50027"/>
    </source>
</evidence>
<organism evidence="11 12">
    <name type="scientific">Saguinus oedipus</name>
    <name type="common">Cotton-top tamarin</name>
    <name type="synonym">Oedipomidas oedipus</name>
    <dbReference type="NCBI Taxonomy" id="9490"/>
    <lineage>
        <taxon>Eukaryota</taxon>
        <taxon>Metazoa</taxon>
        <taxon>Chordata</taxon>
        <taxon>Craniata</taxon>
        <taxon>Vertebrata</taxon>
        <taxon>Euteleostomi</taxon>
        <taxon>Mammalia</taxon>
        <taxon>Eutheria</taxon>
        <taxon>Euarchontoglires</taxon>
        <taxon>Primates</taxon>
        <taxon>Haplorrhini</taxon>
        <taxon>Platyrrhini</taxon>
        <taxon>Cebidae</taxon>
        <taxon>Callitrichinae</taxon>
        <taxon>Saguinus</taxon>
    </lineage>
</organism>
<evidence type="ECO:0000256" key="5">
    <source>
        <dbReference type="ARBA" id="ARBA00023157"/>
    </source>
</evidence>
<dbReference type="PROSITE" id="PS01248">
    <property type="entry name" value="EGF_LAM_1"/>
    <property type="match status" value="1"/>
</dbReference>
<sequence length="427" mass="46470">MGKMGKQSLCPPTACDCGARLCDELTGQCICPPRTIPPDCLLCQPQTFGCHPLVGCEECNCSGPGVQELTDPTCDTDSGQCKCRPNVSGRRCDTCSPGFHGYPSCRPCDCHDAGTAPGVCDPVTGQCYCKENVQGPRCDQCSLGTFSLDAANPKGCTRCFCFGATERCQSSAYTRQEFMDMDGWVLLSTDRQVVPHERRPGTEVLHADLRQVPETFPELYWQAPLSYLGDRVSSYGGTLRYELHSERQRGDVFVPMESRPDVVLQGNQMSIAFLEPAYPMPGHAHRRQLQLVEGNFWHTETRNAVSREELMMVLASLEQLQIRALFSQTSSAVSLGRVALEVASPGGQGALATNVELCLCPASYRGDSCQKELLRVEREGPGPLEGVVPSPKARFVPKPGHHVALRVVSLHSSQVLAPFQPAGARSS</sequence>
<reference evidence="11 12" key="1">
    <citation type="submission" date="2023-05" db="EMBL/GenBank/DDBJ databases">
        <title>B98-5 Cell Line De Novo Hybrid Assembly: An Optical Mapping Approach.</title>
        <authorList>
            <person name="Kananen K."/>
            <person name="Auerbach J.A."/>
            <person name="Kautto E."/>
            <person name="Blachly J.S."/>
        </authorList>
    </citation>
    <scope>NUCLEOTIDE SEQUENCE [LARGE SCALE GENOMIC DNA]</scope>
    <source>
        <strain evidence="11">B95-8</strain>
        <tissue evidence="11">Cell line</tissue>
    </source>
</reference>
<dbReference type="InterPro" id="IPR050440">
    <property type="entry name" value="Laminin/Netrin_ECM"/>
</dbReference>
<proteinExistence type="predicted"/>
<evidence type="ECO:0000313" key="12">
    <source>
        <dbReference type="Proteomes" id="UP001266305"/>
    </source>
</evidence>
<evidence type="ECO:0000256" key="2">
    <source>
        <dbReference type="ARBA" id="ARBA00022530"/>
    </source>
</evidence>
<keyword evidence="2" id="KW-0964">Secreted</keyword>
<dbReference type="PROSITE" id="PS50027">
    <property type="entry name" value="EGF_LAM_2"/>
    <property type="match status" value="2"/>
</dbReference>
<feature type="disulfide bond" evidence="8">
    <location>
        <begin position="83"/>
        <end position="92"/>
    </location>
</feature>
<evidence type="ECO:0000256" key="4">
    <source>
        <dbReference type="ARBA" id="ARBA00022737"/>
    </source>
</evidence>
<keyword evidence="2" id="KW-0272">Extracellular matrix</keyword>
<dbReference type="EMBL" id="JASSZA010000005">
    <property type="protein sequence ID" value="KAK2110297.1"/>
    <property type="molecule type" value="Genomic_DNA"/>
</dbReference>
<keyword evidence="4" id="KW-0677">Repeat</keyword>
<dbReference type="SMART" id="SM00281">
    <property type="entry name" value="LamB"/>
    <property type="match status" value="1"/>
</dbReference>
<keyword evidence="3" id="KW-0732">Signal</keyword>
<keyword evidence="5 8" id="KW-1015">Disulfide bond</keyword>
<dbReference type="Pfam" id="PF00052">
    <property type="entry name" value="Laminin_B"/>
    <property type="match status" value="1"/>
</dbReference>
<feature type="domain" description="Laminin IV type A" evidence="10">
    <location>
        <begin position="179"/>
        <end position="357"/>
    </location>
</feature>
<protein>
    <submittedName>
        <fullName evidence="11">Laminin subunit alpha-5</fullName>
    </submittedName>
</protein>
<feature type="disulfide bond" evidence="8">
    <location>
        <begin position="129"/>
        <end position="138"/>
    </location>
</feature>
<keyword evidence="12" id="KW-1185">Reference proteome</keyword>
<name>A0ABQ9VLN7_SAGOE</name>
<comment type="caution">
    <text evidence="11">The sequence shown here is derived from an EMBL/GenBank/DDBJ whole genome shotgun (WGS) entry which is preliminary data.</text>
</comment>
<dbReference type="PANTHER" id="PTHR10574:SF261">
    <property type="entry name" value="LAMININ SUBUNIT ALPHA-5"/>
    <property type="match status" value="1"/>
</dbReference>
<dbReference type="PROSITE" id="PS51115">
    <property type="entry name" value="LAMININ_IVA"/>
    <property type="match status" value="1"/>
</dbReference>
<dbReference type="PRINTS" id="PR00011">
    <property type="entry name" value="EGFLAMININ"/>
</dbReference>
<dbReference type="CDD" id="cd00055">
    <property type="entry name" value="EGF_Lam"/>
    <property type="match status" value="2"/>
</dbReference>
<dbReference type="Pfam" id="PF00053">
    <property type="entry name" value="EGF_laminin"/>
    <property type="match status" value="2"/>
</dbReference>
<comment type="subcellular location">
    <subcellularLocation>
        <location evidence="1">Secreted</location>
        <location evidence="1">Extracellular space</location>
        <location evidence="1">Extracellular matrix</location>
    </subcellularLocation>
</comment>
<dbReference type="SUPFAM" id="SSF57196">
    <property type="entry name" value="EGF/Laminin"/>
    <property type="match status" value="2"/>
</dbReference>
<feature type="disulfide bond" evidence="8">
    <location>
        <begin position="110"/>
        <end position="127"/>
    </location>
</feature>
<evidence type="ECO:0000256" key="6">
    <source>
        <dbReference type="ARBA" id="ARBA00023180"/>
    </source>
</evidence>
<dbReference type="InterPro" id="IPR002049">
    <property type="entry name" value="LE_dom"/>
</dbReference>
<dbReference type="Proteomes" id="UP001266305">
    <property type="component" value="Unassembled WGS sequence"/>
</dbReference>
<dbReference type="Gene3D" id="2.10.25.10">
    <property type="entry name" value="Laminin"/>
    <property type="match status" value="2"/>
</dbReference>
<dbReference type="InterPro" id="IPR000034">
    <property type="entry name" value="Laminin_IV"/>
</dbReference>
<keyword evidence="7 8" id="KW-0424">Laminin EGF-like domain</keyword>